<sequence>MIGSYGLPKKTVKNQSVGFTTKAFSSQKFWSFWDTLRSRRRYVQHSRPTTRPVVILLGDIHEELFH</sequence>
<reference evidence="1" key="1">
    <citation type="journal article" date="2023" name="G3 (Bethesda)">
        <title>A reference genome for the long-term kleptoplast-retaining sea slug Elysia crispata morphotype clarki.</title>
        <authorList>
            <person name="Eastman K.E."/>
            <person name="Pendleton A.L."/>
            <person name="Shaikh M.A."/>
            <person name="Suttiyut T."/>
            <person name="Ogas R."/>
            <person name="Tomko P."/>
            <person name="Gavelis G."/>
            <person name="Widhalm J.R."/>
            <person name="Wisecaver J.H."/>
        </authorList>
    </citation>
    <scope>NUCLEOTIDE SEQUENCE</scope>
    <source>
        <strain evidence="1">ECLA1</strain>
    </source>
</reference>
<accession>A0AAE1DLN6</accession>
<keyword evidence="2" id="KW-1185">Reference proteome</keyword>
<gene>
    <name evidence="1" type="ORF">RRG08_048277</name>
</gene>
<organism evidence="1 2">
    <name type="scientific">Elysia crispata</name>
    <name type="common">lettuce slug</name>
    <dbReference type="NCBI Taxonomy" id="231223"/>
    <lineage>
        <taxon>Eukaryota</taxon>
        <taxon>Metazoa</taxon>
        <taxon>Spiralia</taxon>
        <taxon>Lophotrochozoa</taxon>
        <taxon>Mollusca</taxon>
        <taxon>Gastropoda</taxon>
        <taxon>Heterobranchia</taxon>
        <taxon>Euthyneura</taxon>
        <taxon>Panpulmonata</taxon>
        <taxon>Sacoglossa</taxon>
        <taxon>Placobranchoidea</taxon>
        <taxon>Plakobranchidae</taxon>
        <taxon>Elysia</taxon>
    </lineage>
</organism>
<evidence type="ECO:0000313" key="2">
    <source>
        <dbReference type="Proteomes" id="UP001283361"/>
    </source>
</evidence>
<dbReference type="Proteomes" id="UP001283361">
    <property type="component" value="Unassembled WGS sequence"/>
</dbReference>
<evidence type="ECO:0000313" key="1">
    <source>
        <dbReference type="EMBL" id="KAK3775067.1"/>
    </source>
</evidence>
<protein>
    <submittedName>
        <fullName evidence="1">Uncharacterized protein</fullName>
    </submittedName>
</protein>
<dbReference type="EMBL" id="JAWDGP010003357">
    <property type="protein sequence ID" value="KAK3775067.1"/>
    <property type="molecule type" value="Genomic_DNA"/>
</dbReference>
<comment type="caution">
    <text evidence="1">The sequence shown here is derived from an EMBL/GenBank/DDBJ whole genome shotgun (WGS) entry which is preliminary data.</text>
</comment>
<name>A0AAE1DLN6_9GAST</name>
<dbReference type="AlphaFoldDB" id="A0AAE1DLN6"/>
<proteinExistence type="predicted"/>